<dbReference type="Pfam" id="PF00403">
    <property type="entry name" value="HMA"/>
    <property type="match status" value="1"/>
</dbReference>
<keyword evidence="1" id="KW-0479">Metal-binding</keyword>
<dbReference type="AlphaFoldDB" id="E8LJ64"/>
<feature type="domain" description="HMA" evidence="2">
    <location>
        <begin position="1"/>
        <end position="66"/>
    </location>
</feature>
<dbReference type="OrthoDB" id="8687281at2"/>
<keyword evidence="4" id="KW-1185">Reference proteome</keyword>
<proteinExistence type="predicted"/>
<dbReference type="CDD" id="cd00371">
    <property type="entry name" value="HMA"/>
    <property type="match status" value="1"/>
</dbReference>
<comment type="caution">
    <text evidence="3">The sequence shown here is derived from an EMBL/GenBank/DDBJ whole genome shotgun (WGS) entry which is preliminary data.</text>
</comment>
<dbReference type="STRING" id="762983.HMPREF9444_00738"/>
<dbReference type="Proteomes" id="UP000018458">
    <property type="component" value="Unassembled WGS sequence"/>
</dbReference>
<dbReference type="Gene3D" id="3.30.70.100">
    <property type="match status" value="1"/>
</dbReference>
<dbReference type="PROSITE" id="PS01047">
    <property type="entry name" value="HMA_1"/>
    <property type="match status" value="1"/>
</dbReference>
<evidence type="ECO:0000256" key="1">
    <source>
        <dbReference type="ARBA" id="ARBA00022723"/>
    </source>
</evidence>
<dbReference type="HOGENOM" id="CLU_134973_9_1_6"/>
<dbReference type="InterPro" id="IPR017969">
    <property type="entry name" value="Heavy-metal-associated_CS"/>
</dbReference>
<evidence type="ECO:0000259" key="2">
    <source>
        <dbReference type="PROSITE" id="PS50846"/>
    </source>
</evidence>
<gene>
    <name evidence="3" type="ORF">HMPREF9444_00738</name>
</gene>
<organism evidence="3 4">
    <name type="scientific">Succinatimonas hippei (strain DSM 22608 / JCM 16073 / KCTC 15190 / YIT 12066)</name>
    <dbReference type="NCBI Taxonomy" id="762983"/>
    <lineage>
        <taxon>Bacteria</taxon>
        <taxon>Pseudomonadati</taxon>
        <taxon>Pseudomonadota</taxon>
        <taxon>Gammaproteobacteria</taxon>
        <taxon>Aeromonadales</taxon>
        <taxon>Succinivibrionaceae</taxon>
        <taxon>Succinatimonas</taxon>
    </lineage>
</organism>
<evidence type="ECO:0000313" key="3">
    <source>
        <dbReference type="EMBL" id="EFY07441.1"/>
    </source>
</evidence>
<dbReference type="InterPro" id="IPR006121">
    <property type="entry name" value="HMA_dom"/>
</dbReference>
<protein>
    <submittedName>
        <fullName evidence="3">Heavy metal-associated domain protein</fullName>
    </submittedName>
</protein>
<evidence type="ECO:0000313" key="4">
    <source>
        <dbReference type="Proteomes" id="UP000018458"/>
    </source>
</evidence>
<dbReference type="InterPro" id="IPR036163">
    <property type="entry name" value="HMA_dom_sf"/>
</dbReference>
<sequence>MKLRCDIKGLDCPHCALSLEKKIAALDGIKNANINFPLQSLVIEADDNLDEDELIEKVQKVSDDFEDGISVNLRD</sequence>
<accession>E8LJ64</accession>
<dbReference type="RefSeq" id="WP_009142952.1">
    <property type="nucleotide sequence ID" value="NZ_GL830972.1"/>
</dbReference>
<reference evidence="3 4" key="1">
    <citation type="submission" date="2011-01" db="EMBL/GenBank/DDBJ databases">
        <authorList>
            <person name="Weinstock G."/>
            <person name="Sodergren E."/>
            <person name="Clifton S."/>
            <person name="Fulton L."/>
            <person name="Fulton B."/>
            <person name="Courtney L."/>
            <person name="Fronick C."/>
            <person name="Harrison M."/>
            <person name="Strong C."/>
            <person name="Farmer C."/>
            <person name="Delahaunty K."/>
            <person name="Markovic C."/>
            <person name="Hall O."/>
            <person name="Minx P."/>
            <person name="Tomlinson C."/>
            <person name="Mitreva M."/>
            <person name="Hou S."/>
            <person name="Chen J."/>
            <person name="Wollam A."/>
            <person name="Pepin K.H."/>
            <person name="Johnson M."/>
            <person name="Bhonagiri V."/>
            <person name="Zhang X."/>
            <person name="Suruliraj S."/>
            <person name="Warren W."/>
            <person name="Chinwalla A."/>
            <person name="Mardis E.R."/>
            <person name="Wilson R.K."/>
        </authorList>
    </citation>
    <scope>NUCLEOTIDE SEQUENCE [LARGE SCALE GENOMIC DNA]</scope>
    <source>
        <strain evidence="4">DSM 22608 / JCM 16073 / KCTC 15190 / YIT 12066</strain>
    </source>
</reference>
<dbReference type="GO" id="GO:0046872">
    <property type="term" value="F:metal ion binding"/>
    <property type="evidence" value="ECO:0007669"/>
    <property type="project" value="UniProtKB-KW"/>
</dbReference>
<dbReference type="PROSITE" id="PS50846">
    <property type="entry name" value="HMA_2"/>
    <property type="match status" value="1"/>
</dbReference>
<dbReference type="EMBL" id="AEVO01000035">
    <property type="protein sequence ID" value="EFY07441.1"/>
    <property type="molecule type" value="Genomic_DNA"/>
</dbReference>
<dbReference type="SUPFAM" id="SSF55008">
    <property type="entry name" value="HMA, heavy metal-associated domain"/>
    <property type="match status" value="1"/>
</dbReference>
<name>E8LJ64_SUCHY</name>